<feature type="active site" description="Proton donor" evidence="2">
    <location>
        <position position="490"/>
    </location>
</feature>
<dbReference type="Gene3D" id="3.30.560.10">
    <property type="entry name" value="Glucose Oxidase, domain 3"/>
    <property type="match status" value="1"/>
</dbReference>
<accession>A0AAV9MW47</accession>
<protein>
    <recommendedName>
        <fullName evidence="4">Glucose-methanol-choline oxidoreductase N-terminal domain-containing protein</fullName>
    </recommendedName>
</protein>
<comment type="caution">
    <text evidence="5">The sequence shown here is derived from an EMBL/GenBank/DDBJ whole genome shotgun (WGS) entry which is preliminary data.</text>
</comment>
<dbReference type="GO" id="GO:0016614">
    <property type="term" value="F:oxidoreductase activity, acting on CH-OH group of donors"/>
    <property type="evidence" value="ECO:0007669"/>
    <property type="project" value="InterPro"/>
</dbReference>
<dbReference type="PANTHER" id="PTHR11552:SF123">
    <property type="entry name" value="GMC OXIDOREDUCTASE (AFU_ORTHOLOGUE AFUA_2G01770)-RELATED"/>
    <property type="match status" value="1"/>
</dbReference>
<evidence type="ECO:0000259" key="4">
    <source>
        <dbReference type="PROSITE" id="PS00623"/>
    </source>
</evidence>
<comment type="similarity">
    <text evidence="1 3">Belongs to the GMC oxidoreductase family.</text>
</comment>
<dbReference type="PANTHER" id="PTHR11552">
    <property type="entry name" value="GLUCOSE-METHANOL-CHOLINE GMC OXIDOREDUCTASE"/>
    <property type="match status" value="1"/>
</dbReference>
<dbReference type="InterPro" id="IPR012132">
    <property type="entry name" value="GMC_OxRdtase"/>
</dbReference>
<evidence type="ECO:0000313" key="6">
    <source>
        <dbReference type="Proteomes" id="UP001358417"/>
    </source>
</evidence>
<dbReference type="InterPro" id="IPR000172">
    <property type="entry name" value="GMC_OxRdtase_N"/>
</dbReference>
<sequence>MAQDQLYDFIIVGGGVAGLAFASRLSQLNNCRILVIEAGVDPSDTECIKTVAGYPLAAESEHACTIAVEPNKNLNGRGRTPYVGKALGGSGAVNGGAWTRGPKVDYDTWAEMVGDHSWSYEQLLPYFRKVEKVNPGVDGMRDELQHGYDGFLTATPVKSLHPARQYPLRDKVKQAWDEAGIPYVADGNNGEQNGLTELVEVWVKGRRQLPSKILDLAKVKVRTMTSIARVLIEEGQAIGVETVKGERLLAAREVIVSAGVYHTPKLLMLSGIGEPQELTKLGIEVVSASPEVGRNLKDHLAVGLTWKLKHPETGLAAGSPHFTDPSFFWGWPLDFIQFGNLNQDGPLKVLASNDKDTEFLLRRNATHFETVFLYAPMGKRFTGVTAEVDGSYATSISVCLATTSRGSITLRSADPTEPPVVDVNFNATESDKFILREALRKNASVWLNTESGKSFVSHEMVPEGYTPITAETSDAEIDKRIEDLGYSLDHPMGSCSMGKVVDSHCRVKGVDRLRVVDASVFPLPLACHIQNAVYVLAEKIADWIAQGE</sequence>
<feature type="domain" description="Glucose-methanol-choline oxidoreductase N-terminal" evidence="4">
    <location>
        <begin position="84"/>
        <end position="107"/>
    </location>
</feature>
<dbReference type="InterPro" id="IPR036188">
    <property type="entry name" value="FAD/NAD-bd_sf"/>
</dbReference>
<keyword evidence="6" id="KW-1185">Reference proteome</keyword>
<dbReference type="RefSeq" id="XP_064701471.1">
    <property type="nucleotide sequence ID" value="XM_064852496.1"/>
</dbReference>
<evidence type="ECO:0000256" key="3">
    <source>
        <dbReference type="RuleBase" id="RU003968"/>
    </source>
</evidence>
<dbReference type="GO" id="GO:0050660">
    <property type="term" value="F:flavin adenine dinucleotide binding"/>
    <property type="evidence" value="ECO:0007669"/>
    <property type="project" value="InterPro"/>
</dbReference>
<keyword evidence="3" id="KW-0285">Flavoprotein</keyword>
<dbReference type="EMBL" id="JAVRRD010000034">
    <property type="protein sequence ID" value="KAK5045860.1"/>
    <property type="molecule type" value="Genomic_DNA"/>
</dbReference>
<dbReference type="Pfam" id="PF05199">
    <property type="entry name" value="GMC_oxred_C"/>
    <property type="match status" value="1"/>
</dbReference>
<dbReference type="PIRSF" id="PIRSF000137">
    <property type="entry name" value="Alcohol_oxidase"/>
    <property type="match status" value="1"/>
</dbReference>
<dbReference type="SUPFAM" id="SSF51905">
    <property type="entry name" value="FAD/NAD(P)-binding domain"/>
    <property type="match status" value="1"/>
</dbReference>
<evidence type="ECO:0000313" key="5">
    <source>
        <dbReference type="EMBL" id="KAK5045860.1"/>
    </source>
</evidence>
<dbReference type="AlphaFoldDB" id="A0AAV9MW47"/>
<organism evidence="5 6">
    <name type="scientific">Exophiala bonariae</name>
    <dbReference type="NCBI Taxonomy" id="1690606"/>
    <lineage>
        <taxon>Eukaryota</taxon>
        <taxon>Fungi</taxon>
        <taxon>Dikarya</taxon>
        <taxon>Ascomycota</taxon>
        <taxon>Pezizomycotina</taxon>
        <taxon>Eurotiomycetes</taxon>
        <taxon>Chaetothyriomycetidae</taxon>
        <taxon>Chaetothyriales</taxon>
        <taxon>Herpotrichiellaceae</taxon>
        <taxon>Exophiala</taxon>
    </lineage>
</organism>
<dbReference type="Pfam" id="PF00732">
    <property type="entry name" value="GMC_oxred_N"/>
    <property type="match status" value="1"/>
</dbReference>
<feature type="active site" description="Proton acceptor" evidence="2">
    <location>
        <position position="528"/>
    </location>
</feature>
<dbReference type="PROSITE" id="PS00623">
    <property type="entry name" value="GMC_OXRED_1"/>
    <property type="match status" value="1"/>
</dbReference>
<reference evidence="5 6" key="1">
    <citation type="submission" date="2023-08" db="EMBL/GenBank/DDBJ databases">
        <title>Black Yeasts Isolated from many extreme environments.</title>
        <authorList>
            <person name="Coleine C."/>
            <person name="Stajich J.E."/>
            <person name="Selbmann L."/>
        </authorList>
    </citation>
    <scope>NUCLEOTIDE SEQUENCE [LARGE SCALE GENOMIC DNA]</scope>
    <source>
        <strain evidence="5 6">CCFEE 5792</strain>
    </source>
</reference>
<dbReference type="Proteomes" id="UP001358417">
    <property type="component" value="Unassembled WGS sequence"/>
</dbReference>
<proteinExistence type="inferred from homology"/>
<evidence type="ECO:0000256" key="1">
    <source>
        <dbReference type="ARBA" id="ARBA00010790"/>
    </source>
</evidence>
<dbReference type="SUPFAM" id="SSF54373">
    <property type="entry name" value="FAD-linked reductases, C-terminal domain"/>
    <property type="match status" value="1"/>
</dbReference>
<evidence type="ECO:0000256" key="2">
    <source>
        <dbReference type="PIRSR" id="PIRSR000137-1"/>
    </source>
</evidence>
<name>A0AAV9MW47_9EURO</name>
<dbReference type="GeneID" id="89977115"/>
<gene>
    <name evidence="5" type="ORF">LTR84_008953</name>
</gene>
<keyword evidence="3" id="KW-0274">FAD</keyword>
<dbReference type="Gene3D" id="3.50.50.60">
    <property type="entry name" value="FAD/NAD(P)-binding domain"/>
    <property type="match status" value="1"/>
</dbReference>
<dbReference type="InterPro" id="IPR007867">
    <property type="entry name" value="GMC_OxRtase_C"/>
</dbReference>